<dbReference type="CDD" id="cd22911">
    <property type="entry name" value="HFD_H3"/>
    <property type="match status" value="1"/>
</dbReference>
<evidence type="ECO:0000256" key="13">
    <source>
        <dbReference type="SAM" id="MobiDB-lite"/>
    </source>
</evidence>
<dbReference type="GO" id="GO:0005634">
    <property type="term" value="C:nucleus"/>
    <property type="evidence" value="ECO:0007669"/>
    <property type="project" value="UniProtKB-SubCell"/>
</dbReference>
<dbReference type="Proteomes" id="UP001557470">
    <property type="component" value="Unassembled WGS sequence"/>
</dbReference>
<sequence>MSGRGKTEARPEQRQRPVHLAPGSSSPSAVCTGCCAKGNYARRVGAGAPVYLAAVLEYLTAEILELAEMLPATTRRPVSSPSPAAGRSSFATKAARKSAPATGGVKKPHRYRPGTVALREIRRYQKSTELLIRKLPFQRLVREIAQDFKTDLRFQSSAVMALQEASEAYLVGLFEDTNLCAIHAKRVTIMPKDIQLARRVRGERA</sequence>
<evidence type="ECO:0000256" key="11">
    <source>
        <dbReference type="ARBA" id="ARBA00023242"/>
    </source>
</evidence>
<dbReference type="PANTHER" id="PTHR11426">
    <property type="entry name" value="HISTONE H3"/>
    <property type="match status" value="1"/>
</dbReference>
<evidence type="ECO:0000313" key="15">
    <source>
        <dbReference type="EMBL" id="KAL0984587.1"/>
    </source>
</evidence>
<accession>A0ABD0WX76</accession>
<dbReference type="Pfam" id="PF00125">
    <property type="entry name" value="Histone"/>
    <property type="match status" value="1"/>
</dbReference>
<comment type="subcellular location">
    <subcellularLocation>
        <location evidence="3">Chromosome</location>
    </subcellularLocation>
    <subcellularLocation>
        <location evidence="2">Nucleus</location>
    </subcellularLocation>
</comment>
<evidence type="ECO:0000256" key="10">
    <source>
        <dbReference type="ARBA" id="ARBA00023125"/>
    </source>
</evidence>
<comment type="caution">
    <text evidence="15">The sequence shown here is derived from an EMBL/GenBank/DDBJ whole genome shotgun (WGS) entry which is preliminary data.</text>
</comment>
<evidence type="ECO:0000256" key="1">
    <source>
        <dbReference type="ARBA" id="ARBA00002001"/>
    </source>
</evidence>
<feature type="compositionally biased region" description="Basic and acidic residues" evidence="13">
    <location>
        <begin position="1"/>
        <end position="15"/>
    </location>
</feature>
<evidence type="ECO:0000256" key="7">
    <source>
        <dbReference type="ARBA" id="ARBA00022481"/>
    </source>
</evidence>
<name>A0ABD0WX76_UMBPY</name>
<reference evidence="15 16" key="1">
    <citation type="submission" date="2024-06" db="EMBL/GenBank/DDBJ databases">
        <authorList>
            <person name="Pan Q."/>
            <person name="Wen M."/>
            <person name="Jouanno E."/>
            <person name="Zahm M."/>
            <person name="Klopp C."/>
            <person name="Cabau C."/>
            <person name="Louis A."/>
            <person name="Berthelot C."/>
            <person name="Parey E."/>
            <person name="Roest Crollius H."/>
            <person name="Montfort J."/>
            <person name="Robinson-Rechavi M."/>
            <person name="Bouchez O."/>
            <person name="Lampietro C."/>
            <person name="Lopez Roques C."/>
            <person name="Donnadieu C."/>
            <person name="Postlethwait J."/>
            <person name="Bobe J."/>
            <person name="Verreycken H."/>
            <person name="Guiguen Y."/>
        </authorList>
    </citation>
    <scope>NUCLEOTIDE SEQUENCE [LARGE SCALE GENOMIC DNA]</scope>
    <source>
        <strain evidence="15">Up_M1</strain>
        <tissue evidence="15">Testis</tissue>
    </source>
</reference>
<evidence type="ECO:0000256" key="2">
    <source>
        <dbReference type="ARBA" id="ARBA00004123"/>
    </source>
</evidence>
<evidence type="ECO:0000259" key="14">
    <source>
        <dbReference type="Pfam" id="PF00125"/>
    </source>
</evidence>
<dbReference type="Gene3D" id="1.10.20.10">
    <property type="entry name" value="Histone, subunit A"/>
    <property type="match status" value="2"/>
</dbReference>
<evidence type="ECO:0000256" key="9">
    <source>
        <dbReference type="ARBA" id="ARBA00022990"/>
    </source>
</evidence>
<comment type="subunit">
    <text evidence="5">The nucleosome is a histone octamer containing two molecules each of H2A, H2B, H3 and H4 assembled in one H3-H4 heterotetramer and two H2A-H2B heterodimers. The octamer wraps approximately 147 bp of DNA.</text>
</comment>
<keyword evidence="8" id="KW-0597">Phosphoprotein</keyword>
<dbReference type="SMART" id="SM00428">
    <property type="entry name" value="H3"/>
    <property type="match status" value="1"/>
</dbReference>
<dbReference type="GO" id="GO:0003677">
    <property type="term" value="F:DNA binding"/>
    <property type="evidence" value="ECO:0007669"/>
    <property type="project" value="UniProtKB-KW"/>
</dbReference>
<evidence type="ECO:0000256" key="4">
    <source>
        <dbReference type="ARBA" id="ARBA00010343"/>
    </source>
</evidence>
<evidence type="ECO:0000256" key="5">
    <source>
        <dbReference type="ARBA" id="ARBA00011538"/>
    </source>
</evidence>
<evidence type="ECO:0000256" key="6">
    <source>
        <dbReference type="ARBA" id="ARBA00022454"/>
    </source>
</evidence>
<comment type="similarity">
    <text evidence="4">Belongs to the histone H3 family.</text>
</comment>
<proteinExistence type="inferred from homology"/>
<feature type="region of interest" description="Disordered" evidence="13">
    <location>
        <begin position="73"/>
        <end position="110"/>
    </location>
</feature>
<evidence type="ECO:0000256" key="12">
    <source>
        <dbReference type="ARBA" id="ARBA00023269"/>
    </source>
</evidence>
<dbReference type="GO" id="GO:0000786">
    <property type="term" value="C:nucleosome"/>
    <property type="evidence" value="ECO:0007669"/>
    <property type="project" value="UniProtKB-KW"/>
</dbReference>
<evidence type="ECO:0000256" key="8">
    <source>
        <dbReference type="ARBA" id="ARBA00022553"/>
    </source>
</evidence>
<keyword evidence="9" id="KW-0007">Acetylation</keyword>
<comment type="function">
    <text evidence="1">Core component of nucleosome. Nucleosomes wrap and compact DNA into chromatin, limiting DNA accessibility to the cellular machineries which require DNA as a template. Histones thereby play a central role in transcription regulation, DNA repair, DNA replication and chromosomal stability. DNA accessibility is regulated via a complex set of post-translational modifications of histones, also called histone code, and nucleosome remodeling.</text>
</comment>
<dbReference type="PRINTS" id="PR00622">
    <property type="entry name" value="HISTONEH3"/>
</dbReference>
<evidence type="ECO:0000313" key="16">
    <source>
        <dbReference type="Proteomes" id="UP001557470"/>
    </source>
</evidence>
<dbReference type="PROSITE" id="PS00959">
    <property type="entry name" value="HISTONE_H3_2"/>
    <property type="match status" value="1"/>
</dbReference>
<keyword evidence="7" id="KW-0488">Methylation</keyword>
<dbReference type="AlphaFoldDB" id="A0ABD0WX76"/>
<evidence type="ECO:0000256" key="3">
    <source>
        <dbReference type="ARBA" id="ARBA00004286"/>
    </source>
</evidence>
<feature type="region of interest" description="Disordered" evidence="13">
    <location>
        <begin position="1"/>
        <end position="29"/>
    </location>
</feature>
<keyword evidence="16" id="KW-1185">Reference proteome</keyword>
<keyword evidence="10" id="KW-0238">DNA-binding</keyword>
<protein>
    <recommendedName>
        <fullName evidence="14">Core Histone H2A/H2B/H3 domain-containing protein</fullName>
    </recommendedName>
</protein>
<keyword evidence="12" id="KW-0544">Nucleosome core</keyword>
<dbReference type="SMART" id="SM00414">
    <property type="entry name" value="H2A"/>
    <property type="match status" value="1"/>
</dbReference>
<dbReference type="FunFam" id="1.10.20.10:FF:000024">
    <property type="entry name" value="Histone H3"/>
    <property type="match status" value="1"/>
</dbReference>
<gene>
    <name evidence="15" type="ORF">UPYG_G00143510</name>
</gene>
<organism evidence="15 16">
    <name type="scientific">Umbra pygmaea</name>
    <name type="common">Eastern mudminnow</name>
    <dbReference type="NCBI Taxonomy" id="75934"/>
    <lineage>
        <taxon>Eukaryota</taxon>
        <taxon>Metazoa</taxon>
        <taxon>Chordata</taxon>
        <taxon>Craniata</taxon>
        <taxon>Vertebrata</taxon>
        <taxon>Euteleostomi</taxon>
        <taxon>Actinopterygii</taxon>
        <taxon>Neopterygii</taxon>
        <taxon>Teleostei</taxon>
        <taxon>Protacanthopterygii</taxon>
        <taxon>Esociformes</taxon>
        <taxon>Umbridae</taxon>
        <taxon>Umbra</taxon>
    </lineage>
</organism>
<dbReference type="InterPro" id="IPR009072">
    <property type="entry name" value="Histone-fold"/>
</dbReference>
<dbReference type="InterPro" id="IPR002119">
    <property type="entry name" value="Histone_H2A"/>
</dbReference>
<dbReference type="SUPFAM" id="SSF47113">
    <property type="entry name" value="Histone-fold"/>
    <property type="match status" value="2"/>
</dbReference>
<dbReference type="InterPro" id="IPR000164">
    <property type="entry name" value="Histone_H3/CENP-A"/>
</dbReference>
<dbReference type="InterPro" id="IPR007125">
    <property type="entry name" value="H2A/H2B/H3"/>
</dbReference>
<keyword evidence="11" id="KW-0539">Nucleus</keyword>
<dbReference type="EMBL" id="JAGEUA010000004">
    <property type="protein sequence ID" value="KAL0984587.1"/>
    <property type="molecule type" value="Genomic_DNA"/>
</dbReference>
<keyword evidence="6" id="KW-0158">Chromosome</keyword>
<feature type="domain" description="Core Histone H2A/H2B/H3" evidence="14">
    <location>
        <begin position="113"/>
        <end position="199"/>
    </location>
</feature>